<name>A0A369A495_9FLAO</name>
<evidence type="ECO:0000259" key="1">
    <source>
        <dbReference type="Pfam" id="PF04443"/>
    </source>
</evidence>
<dbReference type="EMBL" id="QPJS01000003">
    <property type="protein sequence ID" value="RCX03166.1"/>
    <property type="molecule type" value="Genomic_DNA"/>
</dbReference>
<proteinExistence type="predicted"/>
<keyword evidence="3" id="KW-1185">Reference proteome</keyword>
<reference evidence="2 3" key="1">
    <citation type="submission" date="2018-07" db="EMBL/GenBank/DDBJ databases">
        <title>Genomic Encyclopedia of Type Strains, Phase IV (KMG-IV): sequencing the most valuable type-strain genomes for metagenomic binning, comparative biology and taxonomic classification.</title>
        <authorList>
            <person name="Goeker M."/>
        </authorList>
    </citation>
    <scope>NUCLEOTIDE SEQUENCE [LARGE SCALE GENOMIC DNA]</scope>
    <source>
        <strain evidence="2 3">DSM 21410</strain>
    </source>
</reference>
<accession>A0A369A495</accession>
<dbReference type="InterPro" id="IPR007534">
    <property type="entry name" value="LuxE"/>
</dbReference>
<dbReference type="Proteomes" id="UP000253517">
    <property type="component" value="Unassembled WGS sequence"/>
</dbReference>
<comment type="caution">
    <text evidence="2">The sequence shown here is derived from an EMBL/GenBank/DDBJ whole genome shotgun (WGS) entry which is preliminary data.</text>
</comment>
<gene>
    <name evidence="2" type="ORF">DES35_10345</name>
</gene>
<dbReference type="GO" id="GO:0008218">
    <property type="term" value="P:bioluminescence"/>
    <property type="evidence" value="ECO:0007669"/>
    <property type="project" value="InterPro"/>
</dbReference>
<evidence type="ECO:0000313" key="3">
    <source>
        <dbReference type="Proteomes" id="UP000253517"/>
    </source>
</evidence>
<sequence length="327" mass="37316">MLKFDPNELLNPDLQADKFTELALEVFKYQYAHNSVYRQYCNLLDVSVSSVTDIDKIPFLPIEFFKQFKVVCDDAPVEAIFRSSTTTGFIPSEHHVSLDWYEKSFLGGFMYFYGMPGAYCIIGVLPSYLERGDSSLVYMVDRLMRISGHKDGGFYLYNYSELEDKLQRLTDKGVPLILFGVTFALLDLAERRNLELSTTIIIETGGMKGRRKELIRSELHDILHSTLRPKRIDSEYGMTELLSQGYKIGDAPFRPVPWMKVLAKEVNDPFGTFTDKTGLLHIIDLANIYSCSFIATKDLGRVYPDGTFEVSGRYDHSEARGCNLMVM</sequence>
<organism evidence="2 3">
    <name type="scientific">Schleiferia thermophila</name>
    <dbReference type="NCBI Taxonomy" id="884107"/>
    <lineage>
        <taxon>Bacteria</taxon>
        <taxon>Pseudomonadati</taxon>
        <taxon>Bacteroidota</taxon>
        <taxon>Flavobacteriia</taxon>
        <taxon>Flavobacteriales</taxon>
        <taxon>Schleiferiaceae</taxon>
        <taxon>Schleiferia</taxon>
    </lineage>
</organism>
<dbReference type="Pfam" id="PF04443">
    <property type="entry name" value="LuxE"/>
    <property type="match status" value="1"/>
</dbReference>
<dbReference type="SUPFAM" id="SSF56801">
    <property type="entry name" value="Acetyl-CoA synthetase-like"/>
    <property type="match status" value="1"/>
</dbReference>
<dbReference type="GO" id="GO:0047474">
    <property type="term" value="F:long-chain fatty acid--protein ligase activity"/>
    <property type="evidence" value="ECO:0007669"/>
    <property type="project" value="InterPro"/>
</dbReference>
<feature type="domain" description="Acyl-protein synthetase LuxE" evidence="1">
    <location>
        <begin position="13"/>
        <end position="89"/>
    </location>
</feature>
<protein>
    <submittedName>
        <fullName evidence="2">Acyl-protein synthetase LuxE</fullName>
    </submittedName>
</protein>
<dbReference type="AlphaFoldDB" id="A0A369A495"/>
<evidence type="ECO:0000313" key="2">
    <source>
        <dbReference type="EMBL" id="RCX03166.1"/>
    </source>
</evidence>